<evidence type="ECO:0000313" key="1">
    <source>
        <dbReference type="EMBL" id="GAI47426.1"/>
    </source>
</evidence>
<protein>
    <submittedName>
        <fullName evidence="1">Uncharacterized protein</fullName>
    </submittedName>
</protein>
<name>X1PY11_9ZZZZ</name>
<dbReference type="AlphaFoldDB" id="X1PY11"/>
<comment type="caution">
    <text evidence="1">The sequence shown here is derived from an EMBL/GenBank/DDBJ whole genome shotgun (WGS) entry which is preliminary data.</text>
</comment>
<accession>X1PY11</accession>
<reference evidence="1" key="1">
    <citation type="journal article" date="2014" name="Front. Microbiol.">
        <title>High frequency of phylogenetically diverse reductive dehalogenase-homologous genes in deep subseafloor sedimentary metagenomes.</title>
        <authorList>
            <person name="Kawai M."/>
            <person name="Futagami T."/>
            <person name="Toyoda A."/>
            <person name="Takaki Y."/>
            <person name="Nishi S."/>
            <person name="Hori S."/>
            <person name="Arai W."/>
            <person name="Tsubouchi T."/>
            <person name="Morono Y."/>
            <person name="Uchiyama I."/>
            <person name="Ito T."/>
            <person name="Fujiyama A."/>
            <person name="Inagaki F."/>
            <person name="Takami H."/>
        </authorList>
    </citation>
    <scope>NUCLEOTIDE SEQUENCE</scope>
    <source>
        <strain evidence="1">Expedition CK06-06</strain>
    </source>
</reference>
<sequence>QLQHIFVKLFNVATSTPFGVPSANPGTDYTIPNLPIVPGISQEIIHEELVESTLWQQVVVCFTADADYDRLWIYPYSDDHSAFYATLYIDRVQLAPFDPEFAGDDHISACGETITIGQNICLIDNLQFQWTPGGIPIGNGSQIDVNVIATTVFQEEIIFPLNPPTVTEPAGGNNCPNIDDVVVTFTGGINLNFTNIIDDYCNLCQ</sequence>
<feature type="non-terminal residue" evidence="1">
    <location>
        <position position="1"/>
    </location>
</feature>
<gene>
    <name evidence="1" type="ORF">S06H3_59135</name>
</gene>
<dbReference type="EMBL" id="BARV01038371">
    <property type="protein sequence ID" value="GAI47426.1"/>
    <property type="molecule type" value="Genomic_DNA"/>
</dbReference>
<feature type="non-terminal residue" evidence="1">
    <location>
        <position position="205"/>
    </location>
</feature>
<proteinExistence type="predicted"/>
<organism evidence="1">
    <name type="scientific">marine sediment metagenome</name>
    <dbReference type="NCBI Taxonomy" id="412755"/>
    <lineage>
        <taxon>unclassified sequences</taxon>
        <taxon>metagenomes</taxon>
        <taxon>ecological metagenomes</taxon>
    </lineage>
</organism>